<sequence>MRKWKGRPWLYLPLLLLSGCALYAGLTLDDRFGKAQPRERLALSAEARHYLDDVKPVLEQRCVVCHACYDAPCQLKLSSSQGLDRGASKALVYEGTRLVAASPSRLFIDAASTQEWRQKGFYAVLNERDQSPQANTQAGVLARMLALKAEHPLPEGKHLGPEFTLGLDRSQQCPTIEEMDSFEKNQPLWGMPYGLPGLDKHEHQLLMDWVAKGAPMAPPAPLSEQEQQQLAKWEGFLNDDSLKGQLVARYIYEHLFFAHLYFADEQSGTPRFFELVRSASAPGQPLEPIASRRPFDDPGVARVYYRLVPVPSTIVDKTHMPYALDEALMARWQALFFERDYQVTALPSYAPDVAANPLVAFAQLPAGARYRFMLDRAQYTIMGFIKGPVCRGQVALNVINDRFWVYFVDPAFAEAPEVASFYRSQRDNLHMPAEKESTALAMNWLGYAKRQGDYLKARSDFMNKTFADGRHLTLDGIWDGDGHNRNATLTVLRHFDSATVTQGLVGEPPKTAWVLDYALLERIHYLLVAGFDVYGNYGHQLLTRLYMDFLRMEGESNFLALLPADERRRQFKAWYKGAGKELSGFIDGDINRFDQPTGVHYQSQDTKAELFAMLAKREAKVQPRRYQLDQAQLGANALALLTELGHLQGRAVHLFPELTFIAVEPAAGGDAELFTLVRNSAHSNISSLFDEASNRDLAADDVTLVHGLLGSYPGAFWQVKESELAALVAKAQAVKDEASYQALLDSFAVRRTAPDFWAFSDRLNRLYRQRHPIEAGLLDYNRLENR</sequence>
<keyword evidence="1" id="KW-0413">Isomerase</keyword>
<dbReference type="eggNOG" id="ENOG502Z7N8">
    <property type="taxonomic scope" value="Bacteria"/>
</dbReference>
<comment type="caution">
    <text evidence="1">The sequence shown here is derived from an EMBL/GenBank/DDBJ whole genome shotgun (WGS) entry which is preliminary data.</text>
</comment>
<dbReference type="PROSITE" id="PS51257">
    <property type="entry name" value="PROKAR_LIPOPROTEIN"/>
    <property type="match status" value="1"/>
</dbReference>
<dbReference type="Proteomes" id="UP000006755">
    <property type="component" value="Unassembled WGS sequence"/>
</dbReference>
<dbReference type="PATRIC" id="fig|745411.4.peg.1443"/>
<gene>
    <name evidence="1" type="ORF">B3C1_07314</name>
</gene>
<keyword evidence="2" id="KW-1185">Reference proteome</keyword>
<dbReference type="EMBL" id="AMRI01000008">
    <property type="protein sequence ID" value="EKE75467.1"/>
    <property type="molecule type" value="Genomic_DNA"/>
</dbReference>
<dbReference type="AlphaFoldDB" id="K2JM21"/>
<proteinExistence type="predicted"/>
<dbReference type="RefSeq" id="WP_008483911.1">
    <property type="nucleotide sequence ID" value="NZ_AMRI01000008.1"/>
</dbReference>
<evidence type="ECO:0000313" key="1">
    <source>
        <dbReference type="EMBL" id="EKE75467.1"/>
    </source>
</evidence>
<dbReference type="InterPro" id="IPR010706">
    <property type="entry name" value="Fatty_acid_cis-trans_isomerase"/>
</dbReference>
<evidence type="ECO:0000313" key="2">
    <source>
        <dbReference type="Proteomes" id="UP000006755"/>
    </source>
</evidence>
<accession>K2JM21</accession>
<organism evidence="1 2">
    <name type="scientific">Gallaecimonas xiamenensis 3-C-1</name>
    <dbReference type="NCBI Taxonomy" id="745411"/>
    <lineage>
        <taxon>Bacteria</taxon>
        <taxon>Pseudomonadati</taxon>
        <taxon>Pseudomonadota</taxon>
        <taxon>Gammaproteobacteria</taxon>
        <taxon>Enterobacterales</taxon>
        <taxon>Gallaecimonadaceae</taxon>
        <taxon>Gallaecimonas</taxon>
    </lineage>
</organism>
<dbReference type="OrthoDB" id="9809746at2"/>
<reference evidence="1 2" key="1">
    <citation type="journal article" date="2012" name="J. Bacteriol.">
        <title>Genome Sequence of Gallaecimonas xiamenensis Type Strain 3-C-1.</title>
        <authorList>
            <person name="Lai Q."/>
            <person name="Wang L."/>
            <person name="Wang W."/>
            <person name="Shao Z."/>
        </authorList>
    </citation>
    <scope>NUCLEOTIDE SEQUENCE [LARGE SCALE GENOMIC DNA]</scope>
    <source>
        <strain evidence="1 2">3-C-1</strain>
    </source>
</reference>
<name>K2JM21_9GAMM</name>
<protein>
    <submittedName>
        <fullName evidence="1">Fatty acid cistrans isomerase</fullName>
    </submittedName>
</protein>
<dbReference type="GO" id="GO:0016853">
    <property type="term" value="F:isomerase activity"/>
    <property type="evidence" value="ECO:0007669"/>
    <property type="project" value="UniProtKB-KW"/>
</dbReference>
<dbReference type="Pfam" id="PF06934">
    <property type="entry name" value="CTI"/>
    <property type="match status" value="1"/>
</dbReference>